<evidence type="ECO:0000313" key="3">
    <source>
        <dbReference type="EMBL" id="AFT99189.1"/>
    </source>
</evidence>
<dbReference type="AlphaFoldDB" id="K0EQX4"/>
<keyword evidence="2" id="KW-0472">Membrane</keyword>
<dbReference type="RefSeq" id="WP_014982045.1">
    <property type="nucleotide sequence ID" value="NC_018681.1"/>
</dbReference>
<evidence type="ECO:0000256" key="2">
    <source>
        <dbReference type="SAM" id="Phobius"/>
    </source>
</evidence>
<accession>K0EQX4</accession>
<dbReference type="KEGG" id="nbr:O3I_006135"/>
<feature type="region of interest" description="Disordered" evidence="1">
    <location>
        <begin position="1"/>
        <end position="38"/>
    </location>
</feature>
<dbReference type="SUPFAM" id="SSF54427">
    <property type="entry name" value="NTF2-like"/>
    <property type="match status" value="1"/>
</dbReference>
<feature type="compositionally biased region" description="Pro residues" evidence="1">
    <location>
        <begin position="1"/>
        <end position="33"/>
    </location>
</feature>
<gene>
    <name evidence="3" type="ORF">O3I_006135</name>
</gene>
<name>K0EQX4_NOCB7</name>
<organism evidence="3 4">
    <name type="scientific">Nocardia brasiliensis (strain ATCC 700358 / HUJEG-1)</name>
    <dbReference type="NCBI Taxonomy" id="1133849"/>
    <lineage>
        <taxon>Bacteria</taxon>
        <taxon>Bacillati</taxon>
        <taxon>Actinomycetota</taxon>
        <taxon>Actinomycetes</taxon>
        <taxon>Mycobacteriales</taxon>
        <taxon>Nocardiaceae</taxon>
        <taxon>Nocardia</taxon>
    </lineage>
</organism>
<keyword evidence="2" id="KW-1133">Transmembrane helix</keyword>
<keyword evidence="2" id="KW-0812">Transmembrane</keyword>
<feature type="transmembrane region" description="Helical" evidence="2">
    <location>
        <begin position="42"/>
        <end position="66"/>
    </location>
</feature>
<reference evidence="3 4" key="1">
    <citation type="journal article" date="2012" name="J. Bacteriol.">
        <title>Complete genome sequence of Nocardia brasiliensis HUJEG-1.</title>
        <authorList>
            <person name="Vera-Cabrera L."/>
            <person name="Ortiz-Lopez R."/>
            <person name="Elizondo-Gonzalez R."/>
            <person name="Perez-Maya A.A."/>
            <person name="Ocampo-Candiani J."/>
        </authorList>
    </citation>
    <scope>NUCLEOTIDE SEQUENCE [LARGE SCALE GENOMIC DNA]</scope>
    <source>
        <strain evidence="4">ATCC 700358</strain>
    </source>
</reference>
<protein>
    <recommendedName>
        <fullName evidence="5">DUF4878 domain-containing protein</fullName>
    </recommendedName>
</protein>
<evidence type="ECO:0000256" key="1">
    <source>
        <dbReference type="SAM" id="MobiDB-lite"/>
    </source>
</evidence>
<proteinExistence type="predicted"/>
<feature type="compositionally biased region" description="Basic and acidic residues" evidence="1">
    <location>
        <begin position="168"/>
        <end position="179"/>
    </location>
</feature>
<feature type="region of interest" description="Disordered" evidence="1">
    <location>
        <begin position="156"/>
        <end position="189"/>
    </location>
</feature>
<dbReference type="EMBL" id="CP003876">
    <property type="protein sequence ID" value="AFT99189.1"/>
    <property type="molecule type" value="Genomic_DNA"/>
</dbReference>
<dbReference type="InterPro" id="IPR032710">
    <property type="entry name" value="NTF2-like_dom_sf"/>
</dbReference>
<dbReference type="Proteomes" id="UP000006304">
    <property type="component" value="Chromosome"/>
</dbReference>
<dbReference type="Gene3D" id="3.10.450.50">
    <property type="match status" value="1"/>
</dbReference>
<dbReference type="eggNOG" id="ENOG5033JIV">
    <property type="taxonomic scope" value="Bacteria"/>
</dbReference>
<sequence>MTYPNPHQPDQPTDYPPPHYPQAATPPPGPPGARQPSRKSKVGLVIGLIAVVLLALGGVVVIGAVLTAQGKGPFASDAQRIESAIHDFYDTLEKKGFPAAAAKACAADRAEFDALPAEQKQEFDTAAISVSIDKIDDIKIDGELATARITGKLTLELPGEEPDTDTSTTEHLKKEDGKWKVCSAGSGRN</sequence>
<dbReference type="HOGENOM" id="CLU_1433158_0_0_11"/>
<dbReference type="STRING" id="1133849.O3I_006135"/>
<evidence type="ECO:0008006" key="5">
    <source>
        <dbReference type="Google" id="ProtNLM"/>
    </source>
</evidence>
<evidence type="ECO:0000313" key="4">
    <source>
        <dbReference type="Proteomes" id="UP000006304"/>
    </source>
</evidence>
<keyword evidence="4" id="KW-1185">Reference proteome</keyword>